<dbReference type="AlphaFoldDB" id="A0AAD7HMZ8"/>
<sequence>MAKVQLSYLPTTADEFDVINSIAQVLHSEDFRNFAKDTADASTGSDSSSRRLLNFAVELNQSTVGITRNDGNGMLTLPSGEVRTKFLEWVKRGNPVKVGKKKIMLRRAPFATREKEALALSKTPYVDPAIEREHQFKLYALHEALRVDVVQFGFYYRDYPLRPIPDNQPPPLRKFSVEWERQYFNTTPPARRRSDSPGPPGGVAWLRFDYDHKLICIQLGDDTTEYLGSNINITFASISKIAVGYDPKPYVCFDTSTPPVLEGIRFHRTVVGDEAIDNRKSKTRIGSLEPGHLRVAPYAQQVRCVLYNDSNKDIIKVFSDLCLTAGLAPSTIVKFQGQFVLEASKLDFFSAKRLHKLDLLYRKMDWAVAFQIEALLHNVLLHTDEIDQLLPQIEKLSRQKGSEFVGSFLVEFRRSLRAKSLRDSPATCFTKIVNSFEPHPLSLHPGTFNCCHVTVTPTRMILEGPYPVQSNRIIRKYQGFEDHFLRVDFRDEDKLQYRWAREVDGSYFVRERVGGILKNGLCLGGRQFEFLAYSTSALRGHAVWFMNPFKNANGEWITSEIIRKDVGDFAGTPLLKCPSKYAARLAQAFTATDPSVKIHRDQWEEVPDLIVPGHEEDRKLHSKYVYTDGVGTISRKLGNMIWQALCEARHHTGTNAIQPYAYQIRFLGYKGVVSVDEELDNNAEGILMRLRPSMKKFESDDVTAMNADIEIAMDFQKPNTAYLNRPLVMALEDRGVRQNAFRKLQDLAVAAARTIDDSISQFRAVLRDHSLGNTFRLSFLLQQLEKLGLDLKAKHRTPGIDNEFFRQLRGVAMNDVLRDIKHSARIPIPESYLLVGVADEGPAYTRAGYTNVYELPPGKIYACIHRRDDEGPIWLEGSCTISRSPITHLGDIQRVHAIGKPPEGMLCLFAGLKNVVVLPSRSDKDEPEPRSLASCLGGGDLDIISFYQGDMYSVIQYSPLLPPNQEDPAKYPDGDTLTLEQDSTVDDICDFIVEYINSDVLGLLSDRLLVIADQSKDGMHDEDCKRLAELCSQAVDYPKQGIPVDLDNNMLPRTLIRCKPDWHAAEVVSPRETDYYRSDKALGDLYRAIELEEPEPIASDAASGVSPNGVNGVVHNVSSDPIFSTLSQTIERNIPNYTPPDGTCSETAVMFRKYADELRYISVTHTLTTTPGINLLEAEIVVGTILAKCSQKRWRSDCIYRMRFHAGTVVADIKKQMLPKDSDTSIEKMQAALQRAWNAWDFSLRHEKEFGAKSFGLIALGIIFDCLETLAMMP</sequence>
<keyword evidence="1" id="KW-0808">Transferase</keyword>
<dbReference type="Proteomes" id="UP001215280">
    <property type="component" value="Unassembled WGS sequence"/>
</dbReference>
<dbReference type="GO" id="GO:0003723">
    <property type="term" value="F:RNA binding"/>
    <property type="evidence" value="ECO:0007669"/>
    <property type="project" value="UniProtKB-KW"/>
</dbReference>
<comment type="similarity">
    <text evidence="1">Belongs to the RdRP family.</text>
</comment>
<dbReference type="Pfam" id="PF05183">
    <property type="entry name" value="RdRP"/>
    <property type="match status" value="1"/>
</dbReference>
<dbReference type="GO" id="GO:0003968">
    <property type="term" value="F:RNA-directed RNA polymerase activity"/>
    <property type="evidence" value="ECO:0007669"/>
    <property type="project" value="UniProtKB-KW"/>
</dbReference>
<organism evidence="3 4">
    <name type="scientific">Mycena maculata</name>
    <dbReference type="NCBI Taxonomy" id="230809"/>
    <lineage>
        <taxon>Eukaryota</taxon>
        <taxon>Fungi</taxon>
        <taxon>Dikarya</taxon>
        <taxon>Basidiomycota</taxon>
        <taxon>Agaricomycotina</taxon>
        <taxon>Agaricomycetes</taxon>
        <taxon>Agaricomycetidae</taxon>
        <taxon>Agaricales</taxon>
        <taxon>Marasmiineae</taxon>
        <taxon>Mycenaceae</taxon>
        <taxon>Mycena</taxon>
    </lineage>
</organism>
<dbReference type="GO" id="GO:0031380">
    <property type="term" value="C:nuclear RNA-directed RNA polymerase complex"/>
    <property type="evidence" value="ECO:0007669"/>
    <property type="project" value="TreeGrafter"/>
</dbReference>
<gene>
    <name evidence="3" type="ORF">DFH07DRAFT_1067122</name>
</gene>
<reference evidence="3" key="1">
    <citation type="submission" date="2023-03" db="EMBL/GenBank/DDBJ databases">
        <title>Massive genome expansion in bonnet fungi (Mycena s.s.) driven by repeated elements and novel gene families across ecological guilds.</title>
        <authorList>
            <consortium name="Lawrence Berkeley National Laboratory"/>
            <person name="Harder C.B."/>
            <person name="Miyauchi S."/>
            <person name="Viragh M."/>
            <person name="Kuo A."/>
            <person name="Thoen E."/>
            <person name="Andreopoulos B."/>
            <person name="Lu D."/>
            <person name="Skrede I."/>
            <person name="Drula E."/>
            <person name="Henrissat B."/>
            <person name="Morin E."/>
            <person name="Kohler A."/>
            <person name="Barry K."/>
            <person name="LaButti K."/>
            <person name="Morin E."/>
            <person name="Salamov A."/>
            <person name="Lipzen A."/>
            <person name="Mereny Z."/>
            <person name="Hegedus B."/>
            <person name="Baldrian P."/>
            <person name="Stursova M."/>
            <person name="Weitz H."/>
            <person name="Taylor A."/>
            <person name="Grigoriev I.V."/>
            <person name="Nagy L.G."/>
            <person name="Martin F."/>
            <person name="Kauserud H."/>
        </authorList>
    </citation>
    <scope>NUCLEOTIDE SEQUENCE</scope>
    <source>
        <strain evidence="3">CBHHK188m</strain>
    </source>
</reference>
<comment type="catalytic activity">
    <reaction evidence="1">
        <text>RNA(n) + a ribonucleoside 5'-triphosphate = RNA(n+1) + diphosphate</text>
        <dbReference type="Rhea" id="RHEA:21248"/>
        <dbReference type="Rhea" id="RHEA-COMP:14527"/>
        <dbReference type="Rhea" id="RHEA-COMP:17342"/>
        <dbReference type="ChEBI" id="CHEBI:33019"/>
        <dbReference type="ChEBI" id="CHEBI:61557"/>
        <dbReference type="ChEBI" id="CHEBI:140395"/>
        <dbReference type="EC" id="2.7.7.48"/>
    </reaction>
</comment>
<protein>
    <recommendedName>
        <fullName evidence="1">RNA-dependent RNA polymerase</fullName>
        <ecNumber evidence="1">2.7.7.48</ecNumber>
    </recommendedName>
</protein>
<evidence type="ECO:0000259" key="2">
    <source>
        <dbReference type="Pfam" id="PF05183"/>
    </source>
</evidence>
<comment type="caution">
    <text evidence="3">The sequence shown here is derived from an EMBL/GenBank/DDBJ whole genome shotgun (WGS) entry which is preliminary data.</text>
</comment>
<accession>A0AAD7HMZ8</accession>
<dbReference type="GO" id="GO:0030422">
    <property type="term" value="P:siRNA processing"/>
    <property type="evidence" value="ECO:0007669"/>
    <property type="project" value="TreeGrafter"/>
</dbReference>
<evidence type="ECO:0000256" key="1">
    <source>
        <dbReference type="RuleBase" id="RU363098"/>
    </source>
</evidence>
<dbReference type="EC" id="2.7.7.48" evidence="1"/>
<keyword evidence="1" id="KW-0548">Nucleotidyltransferase</keyword>
<keyword evidence="1" id="KW-0694">RNA-binding</keyword>
<name>A0AAD7HMZ8_9AGAR</name>
<dbReference type="PANTHER" id="PTHR23079">
    <property type="entry name" value="RNA-DEPENDENT RNA POLYMERASE"/>
    <property type="match status" value="1"/>
</dbReference>
<dbReference type="EMBL" id="JARJLG010000242">
    <property type="protein sequence ID" value="KAJ7723956.1"/>
    <property type="molecule type" value="Genomic_DNA"/>
</dbReference>
<keyword evidence="1" id="KW-0696">RNA-directed RNA polymerase</keyword>
<dbReference type="PANTHER" id="PTHR23079:SF55">
    <property type="entry name" value="RNA-DIRECTED RNA POLYMERASE"/>
    <property type="match status" value="1"/>
</dbReference>
<proteinExistence type="inferred from homology"/>
<keyword evidence="4" id="KW-1185">Reference proteome</keyword>
<feature type="domain" description="RDRP core" evidence="2">
    <location>
        <begin position="455"/>
        <end position="1089"/>
    </location>
</feature>
<evidence type="ECO:0000313" key="3">
    <source>
        <dbReference type="EMBL" id="KAJ7723956.1"/>
    </source>
</evidence>
<dbReference type="InterPro" id="IPR007855">
    <property type="entry name" value="RDRP"/>
</dbReference>
<dbReference type="InterPro" id="IPR057596">
    <property type="entry name" value="RDRP_core"/>
</dbReference>
<evidence type="ECO:0000313" key="4">
    <source>
        <dbReference type="Proteomes" id="UP001215280"/>
    </source>
</evidence>